<name>A0A485CBW2_KLUCR</name>
<sequence length="72" mass="8053">MALGVTLGDSIVGISVLSAIKKKNPKIKIKLIRPETAPSYVEELYELASSVIDELHYMPFSYSEIALYCIEY</sequence>
<dbReference type="Proteomes" id="UP000401081">
    <property type="component" value="Unassembled WGS sequence"/>
</dbReference>
<evidence type="ECO:0000313" key="1">
    <source>
        <dbReference type="EMBL" id="VFS80699.1"/>
    </source>
</evidence>
<reference evidence="1 2" key="1">
    <citation type="submission" date="2019-03" db="EMBL/GenBank/DDBJ databases">
        <authorList>
            <consortium name="Pathogen Informatics"/>
        </authorList>
    </citation>
    <scope>NUCLEOTIDE SEQUENCE [LARGE SCALE GENOMIC DNA]</scope>
    <source>
        <strain evidence="1 2">NCTC12993</strain>
    </source>
</reference>
<gene>
    <name evidence="1" type="ORF">NCTC12993_06006</name>
</gene>
<accession>A0A485CBW2</accession>
<protein>
    <submittedName>
        <fullName evidence="1">Uncharacterized protein</fullName>
    </submittedName>
</protein>
<keyword evidence="2" id="KW-1185">Reference proteome</keyword>
<evidence type="ECO:0000313" key="2">
    <source>
        <dbReference type="Proteomes" id="UP000401081"/>
    </source>
</evidence>
<dbReference type="AlphaFoldDB" id="A0A485CBW2"/>
<dbReference type="EMBL" id="CAADJD010000024">
    <property type="protein sequence ID" value="VFS80699.1"/>
    <property type="molecule type" value="Genomic_DNA"/>
</dbReference>
<organism evidence="1 2">
    <name type="scientific">Kluyvera cryocrescens</name>
    <name type="common">Kluyvera citrophila</name>
    <dbReference type="NCBI Taxonomy" id="580"/>
    <lineage>
        <taxon>Bacteria</taxon>
        <taxon>Pseudomonadati</taxon>
        <taxon>Pseudomonadota</taxon>
        <taxon>Gammaproteobacteria</taxon>
        <taxon>Enterobacterales</taxon>
        <taxon>Enterobacteriaceae</taxon>
        <taxon>Kluyvera</taxon>
    </lineage>
</organism>
<proteinExistence type="predicted"/>